<comment type="caution">
    <text evidence="2">The sequence shown here is derived from an EMBL/GenBank/DDBJ whole genome shotgun (WGS) entry which is preliminary data.</text>
</comment>
<feature type="domain" description="DM13" evidence="1">
    <location>
        <begin position="49"/>
        <end position="143"/>
    </location>
</feature>
<gene>
    <name evidence="2" type="ORF">GOQ30_03465</name>
</gene>
<proteinExistence type="predicted"/>
<dbReference type="EMBL" id="WQLW01000002">
    <property type="protein sequence ID" value="MVO08222.1"/>
    <property type="molecule type" value="Genomic_DNA"/>
</dbReference>
<evidence type="ECO:0000259" key="1">
    <source>
        <dbReference type="PROSITE" id="PS51549"/>
    </source>
</evidence>
<reference evidence="3" key="1">
    <citation type="submission" date="2019-05" db="EMBL/GenBank/DDBJ databases">
        <title>Flavobacterium profundi sp. nov., isolated from a deep-sea seamount.</title>
        <authorList>
            <person name="Zhang D.-C."/>
        </authorList>
    </citation>
    <scope>NUCLEOTIDE SEQUENCE [LARGE SCALE GENOMIC DNA]</scope>
    <source>
        <strain evidence="3">TP390</strain>
    </source>
</reference>
<keyword evidence="3" id="KW-1185">Reference proteome</keyword>
<sequence length="145" mass="16147">MMMYFYSINRIVMLKKIILLLLIVLLNSCAKEENISNEQMTQPEVLSSGVFEPTSGINVMGGVTIYKNGTQRNVTLTNFSISEGPDLKVYLSTTNTPDTFISLGDLTTATTYTIPQEADLNVYTYVLIHCETYNHLYAIASLTAN</sequence>
<evidence type="ECO:0000313" key="2">
    <source>
        <dbReference type="EMBL" id="MVO08222.1"/>
    </source>
</evidence>
<dbReference type="InterPro" id="IPR019545">
    <property type="entry name" value="DM13_domain"/>
</dbReference>
<evidence type="ECO:0000313" key="3">
    <source>
        <dbReference type="Proteomes" id="UP000431264"/>
    </source>
</evidence>
<protein>
    <recommendedName>
        <fullName evidence="1">DM13 domain-containing protein</fullName>
    </recommendedName>
</protein>
<dbReference type="AlphaFoldDB" id="A0A6I4IK85"/>
<name>A0A6I4IK85_9FLAO</name>
<dbReference type="Pfam" id="PF10517">
    <property type="entry name" value="DM13"/>
    <property type="match status" value="1"/>
</dbReference>
<dbReference type="OrthoDB" id="155521at2"/>
<accession>A0A6I4IK85</accession>
<dbReference type="PROSITE" id="PS51549">
    <property type="entry name" value="DM13"/>
    <property type="match status" value="1"/>
</dbReference>
<dbReference type="Proteomes" id="UP000431264">
    <property type="component" value="Unassembled WGS sequence"/>
</dbReference>
<organism evidence="2 3">
    <name type="scientific">Flavobacterium profundi</name>
    <dbReference type="NCBI Taxonomy" id="1774945"/>
    <lineage>
        <taxon>Bacteria</taxon>
        <taxon>Pseudomonadati</taxon>
        <taxon>Bacteroidota</taxon>
        <taxon>Flavobacteriia</taxon>
        <taxon>Flavobacteriales</taxon>
        <taxon>Flavobacteriaceae</taxon>
        <taxon>Flavobacterium</taxon>
    </lineage>
</organism>